<name>A0ABR3FFI0_9AGAR</name>
<protein>
    <recommendedName>
        <fullName evidence="6">Carboxypeptidase</fullName>
        <ecNumber evidence="6">3.4.16.-</ecNumber>
    </recommendedName>
</protein>
<accession>A0ABR3FFI0</accession>
<keyword evidence="3 6" id="KW-0645">Protease</keyword>
<evidence type="ECO:0000313" key="8">
    <source>
        <dbReference type="Proteomes" id="UP001465976"/>
    </source>
</evidence>
<keyword evidence="5" id="KW-0325">Glycoprotein</keyword>
<evidence type="ECO:0000256" key="3">
    <source>
        <dbReference type="ARBA" id="ARBA00022670"/>
    </source>
</evidence>
<evidence type="ECO:0000256" key="6">
    <source>
        <dbReference type="RuleBase" id="RU361156"/>
    </source>
</evidence>
<evidence type="ECO:0000256" key="5">
    <source>
        <dbReference type="ARBA" id="ARBA00023180"/>
    </source>
</evidence>
<gene>
    <name evidence="7" type="ORF">V5O48_007853</name>
</gene>
<dbReference type="Proteomes" id="UP001465976">
    <property type="component" value="Unassembled WGS sequence"/>
</dbReference>
<comment type="similarity">
    <text evidence="1 6">Belongs to the peptidase S10 family.</text>
</comment>
<dbReference type="InterPro" id="IPR029058">
    <property type="entry name" value="AB_hydrolase_fold"/>
</dbReference>
<dbReference type="SUPFAM" id="SSF53474">
    <property type="entry name" value="alpha/beta-Hydrolases"/>
    <property type="match status" value="1"/>
</dbReference>
<comment type="caution">
    <text evidence="7">The sequence shown here is derived from an EMBL/GenBank/DDBJ whole genome shotgun (WGS) entry which is preliminary data.</text>
</comment>
<dbReference type="EMBL" id="JBAHYK010000431">
    <property type="protein sequence ID" value="KAL0574094.1"/>
    <property type="molecule type" value="Genomic_DNA"/>
</dbReference>
<keyword evidence="4 6" id="KW-0378">Hydrolase</keyword>
<dbReference type="PRINTS" id="PR00724">
    <property type="entry name" value="CRBOXYPTASEC"/>
</dbReference>
<reference evidence="7 8" key="1">
    <citation type="submission" date="2024-02" db="EMBL/GenBank/DDBJ databases">
        <title>A draft genome for the cacao thread blight pathogen Marasmius crinis-equi.</title>
        <authorList>
            <person name="Cohen S.P."/>
            <person name="Baruah I.K."/>
            <person name="Amoako-Attah I."/>
            <person name="Bukari Y."/>
            <person name="Meinhardt L.W."/>
            <person name="Bailey B.A."/>
        </authorList>
    </citation>
    <scope>NUCLEOTIDE SEQUENCE [LARGE SCALE GENOMIC DNA]</scope>
    <source>
        <strain evidence="7 8">GH-76</strain>
    </source>
</reference>
<dbReference type="PROSITE" id="PS00131">
    <property type="entry name" value="CARBOXYPEPT_SER_SER"/>
    <property type="match status" value="1"/>
</dbReference>
<keyword evidence="8" id="KW-1185">Reference proteome</keyword>
<organism evidence="7 8">
    <name type="scientific">Marasmius crinis-equi</name>
    <dbReference type="NCBI Taxonomy" id="585013"/>
    <lineage>
        <taxon>Eukaryota</taxon>
        <taxon>Fungi</taxon>
        <taxon>Dikarya</taxon>
        <taxon>Basidiomycota</taxon>
        <taxon>Agaricomycotina</taxon>
        <taxon>Agaricomycetes</taxon>
        <taxon>Agaricomycetidae</taxon>
        <taxon>Agaricales</taxon>
        <taxon>Marasmiineae</taxon>
        <taxon>Marasmiaceae</taxon>
        <taxon>Marasmius</taxon>
    </lineage>
</organism>
<dbReference type="PANTHER" id="PTHR11802:SF453">
    <property type="entry name" value="S1, PUTATIVE-RELATED"/>
    <property type="match status" value="1"/>
</dbReference>
<dbReference type="InterPro" id="IPR001563">
    <property type="entry name" value="Peptidase_S10"/>
</dbReference>
<evidence type="ECO:0000256" key="1">
    <source>
        <dbReference type="ARBA" id="ARBA00009431"/>
    </source>
</evidence>
<proteinExistence type="inferred from homology"/>
<dbReference type="Gene3D" id="3.40.50.1820">
    <property type="entry name" value="alpha/beta hydrolase"/>
    <property type="match status" value="1"/>
</dbReference>
<dbReference type="EC" id="3.4.16.-" evidence="6"/>
<evidence type="ECO:0000256" key="4">
    <source>
        <dbReference type="ARBA" id="ARBA00022801"/>
    </source>
</evidence>
<keyword evidence="2 6" id="KW-0121">Carboxypeptidase</keyword>
<dbReference type="PANTHER" id="PTHR11802">
    <property type="entry name" value="SERINE PROTEASE FAMILY S10 SERINE CARBOXYPEPTIDASE"/>
    <property type="match status" value="1"/>
</dbReference>
<sequence>MSLATQITFQSASLSGAGLRYVKDSGVCETTPGVGQLSGYVDIDTNTSMYFWFFEARHEPETAPLTLWLSGGPGCSSMRSLFRAHGPCSVSPDGKTTTLNPFSWNNISNMIYIDQPIGAGFSRGPGPVNSTNVAAAHLWEALQVLFKSSEFSKFKTRDLLIGSESYGGHYGPGFVSYFNKQNDKIARGEVQGEFINVSALLVNNGWFDPLLQNKAYIDFNIDAPGYGQLQNATVIQKMSDKFYGPGGCKEQQQACYDAGDTPESTDLCKAADNYCYQNVLALAAGDRNFEDLRQPPGSPTYDPFPHSYYLDFLRGEAIREKIGAVGDYQECSRPVIDAFFSTGDDARTFLPHLGDLANDKMKILIWAGDTDINCNWLGIHESMLAMDWYGKEEFAKLPFMNMTINGKLAATVQNLDNFSFA</sequence>
<dbReference type="Pfam" id="PF00450">
    <property type="entry name" value="Peptidase_S10"/>
    <property type="match status" value="1"/>
</dbReference>
<evidence type="ECO:0000313" key="7">
    <source>
        <dbReference type="EMBL" id="KAL0574094.1"/>
    </source>
</evidence>
<dbReference type="InterPro" id="IPR018202">
    <property type="entry name" value="Ser_caboxypep_ser_AS"/>
</dbReference>
<evidence type="ECO:0000256" key="2">
    <source>
        <dbReference type="ARBA" id="ARBA00022645"/>
    </source>
</evidence>
<dbReference type="Gene3D" id="1.10.287.410">
    <property type="match status" value="1"/>
</dbReference>